<sequence length="398" mass="44455">MKIVIVINFGFPRGMASTSRARHLAMGITENGSKVEILIPKPTEYPNNVLNDHLHGTMDGCAYRYTSTSTIIPGNYFKCRYMVLKGFIACAGDLYKNRKTLDAVILYLRSINGVAFLSFWCKLLGISIILELCEWSISHRNTDLKTKIQNWFLTTPLFLFADGVIAISSFIKQRVSDFSDIIKRDIPCLITPILVKTDNYKCNTPYNPNGDLLFCGILDQTDIVLFLLKVMVELKENGLTRKLAITGKAFNPSNLERLKSDIQKRDLSELVILKGYLPEEELIKSYCSASALLAPLPSGDRSIARFPNKIGEYLASGRPIVTTSIGDIPKYLTNEESAYLVDPDDVKGFANAVRDVLNNPVKAEKIGRRGCEVAGKYFDPKANAKLIMEFIETIKAKA</sequence>
<proteinExistence type="predicted"/>
<evidence type="ECO:0000313" key="1">
    <source>
        <dbReference type="EMBL" id="OGF08136.1"/>
    </source>
</evidence>
<evidence type="ECO:0000313" key="2">
    <source>
        <dbReference type="Proteomes" id="UP000177230"/>
    </source>
</evidence>
<dbReference type="GO" id="GO:0016757">
    <property type="term" value="F:glycosyltransferase activity"/>
    <property type="evidence" value="ECO:0007669"/>
    <property type="project" value="TreeGrafter"/>
</dbReference>
<organism evidence="1 2">
    <name type="scientific">Candidatus Edwardsbacteria bacterium GWF2_54_11</name>
    <dbReference type="NCBI Taxonomy" id="1817851"/>
    <lineage>
        <taxon>Bacteria</taxon>
        <taxon>Candidatus Edwardsiibacteriota</taxon>
    </lineage>
</organism>
<dbReference type="Gene3D" id="3.40.50.2000">
    <property type="entry name" value="Glycogen Phosphorylase B"/>
    <property type="match status" value="2"/>
</dbReference>
<dbReference type="EMBL" id="MFFM01000048">
    <property type="protein sequence ID" value="OGF08136.1"/>
    <property type="molecule type" value="Genomic_DNA"/>
</dbReference>
<gene>
    <name evidence="1" type="ORF">A2024_08125</name>
</gene>
<dbReference type="PANTHER" id="PTHR45947">
    <property type="entry name" value="SULFOQUINOVOSYL TRANSFERASE SQD2"/>
    <property type="match status" value="1"/>
</dbReference>
<accession>A0A1F5R115</accession>
<dbReference type="InterPro" id="IPR050194">
    <property type="entry name" value="Glycosyltransferase_grp1"/>
</dbReference>
<name>A0A1F5R115_9BACT</name>
<dbReference type="Proteomes" id="UP000177230">
    <property type="component" value="Unassembled WGS sequence"/>
</dbReference>
<dbReference type="AlphaFoldDB" id="A0A1F5R115"/>
<evidence type="ECO:0008006" key="3">
    <source>
        <dbReference type="Google" id="ProtNLM"/>
    </source>
</evidence>
<comment type="caution">
    <text evidence="1">The sequence shown here is derived from an EMBL/GenBank/DDBJ whole genome shotgun (WGS) entry which is preliminary data.</text>
</comment>
<dbReference type="SUPFAM" id="SSF53756">
    <property type="entry name" value="UDP-Glycosyltransferase/glycogen phosphorylase"/>
    <property type="match status" value="1"/>
</dbReference>
<reference evidence="1 2" key="1">
    <citation type="journal article" date="2016" name="Nat. Commun.">
        <title>Thousands of microbial genomes shed light on interconnected biogeochemical processes in an aquifer system.</title>
        <authorList>
            <person name="Anantharaman K."/>
            <person name="Brown C.T."/>
            <person name="Hug L.A."/>
            <person name="Sharon I."/>
            <person name="Castelle C.J."/>
            <person name="Probst A.J."/>
            <person name="Thomas B.C."/>
            <person name="Singh A."/>
            <person name="Wilkins M.J."/>
            <person name="Karaoz U."/>
            <person name="Brodie E.L."/>
            <person name="Williams K.H."/>
            <person name="Hubbard S.S."/>
            <person name="Banfield J.F."/>
        </authorList>
    </citation>
    <scope>NUCLEOTIDE SEQUENCE [LARGE SCALE GENOMIC DNA]</scope>
</reference>
<protein>
    <recommendedName>
        <fullName evidence="3">Glycosyl transferase family 1 domain-containing protein</fullName>
    </recommendedName>
</protein>
<dbReference type="CDD" id="cd03801">
    <property type="entry name" value="GT4_PimA-like"/>
    <property type="match status" value="1"/>
</dbReference>
<dbReference type="PANTHER" id="PTHR45947:SF3">
    <property type="entry name" value="SULFOQUINOVOSYL TRANSFERASE SQD2"/>
    <property type="match status" value="1"/>
</dbReference>
<dbReference type="Pfam" id="PF13692">
    <property type="entry name" value="Glyco_trans_1_4"/>
    <property type="match status" value="1"/>
</dbReference>